<gene>
    <name evidence="3" type="primary">aspC</name>
    <name evidence="3" type="ORF">CLCHR_04270</name>
    <name evidence="4" type="ORF">D2A34_04725</name>
</gene>
<keyword evidence="1 3" id="KW-0808">Transferase</keyword>
<dbReference type="InterPro" id="IPR015424">
    <property type="entry name" value="PyrdxlP-dep_Trfase"/>
</dbReference>
<protein>
    <recommendedName>
        <fullName evidence="1">Aminotransferase</fullName>
        <ecNumber evidence="1">2.6.1.-</ecNumber>
    </recommendedName>
</protein>
<comment type="cofactor">
    <cofactor evidence="1">
        <name>pyridoxal 5'-phosphate</name>
        <dbReference type="ChEBI" id="CHEBI:597326"/>
    </cofactor>
</comment>
<reference evidence="4 6" key="2">
    <citation type="submission" date="2018-08" db="EMBL/GenBank/DDBJ databases">
        <title>Genome of Clostridium chromiireducens C1, DSM12136.</title>
        <authorList>
            <person name="Xing M."/>
            <person name="Wei Y."/>
            <person name="Ang E.L."/>
            <person name="Zhao H."/>
            <person name="Zhang Y."/>
        </authorList>
    </citation>
    <scope>NUCLEOTIDE SEQUENCE [LARGE SCALE GENOMIC DNA]</scope>
    <source>
        <strain evidence="4 6">C1</strain>
    </source>
</reference>
<organism evidence="3 5">
    <name type="scientific">Clostridium chromiireducens</name>
    <dbReference type="NCBI Taxonomy" id="225345"/>
    <lineage>
        <taxon>Bacteria</taxon>
        <taxon>Bacillati</taxon>
        <taxon>Bacillota</taxon>
        <taxon>Clostridia</taxon>
        <taxon>Eubacteriales</taxon>
        <taxon>Clostridiaceae</taxon>
        <taxon>Clostridium</taxon>
    </lineage>
</organism>
<dbReference type="RefSeq" id="WP_079438028.1">
    <property type="nucleotide sequence ID" value="NZ_MZGT01000004.1"/>
</dbReference>
<dbReference type="STRING" id="225345.CLCHR_04270"/>
<dbReference type="EMBL" id="MZGT01000004">
    <property type="protein sequence ID" value="OPJ65854.1"/>
    <property type="molecule type" value="Genomic_DNA"/>
</dbReference>
<dbReference type="AlphaFoldDB" id="A0A1V4J1G0"/>
<dbReference type="OrthoDB" id="9802328at2"/>
<dbReference type="InterPro" id="IPR015422">
    <property type="entry name" value="PyrdxlP-dep_Trfase_small"/>
</dbReference>
<evidence type="ECO:0000259" key="2">
    <source>
        <dbReference type="Pfam" id="PF00155"/>
    </source>
</evidence>
<dbReference type="PRINTS" id="PR00753">
    <property type="entry name" value="ACCSYNTHASE"/>
</dbReference>
<dbReference type="PANTHER" id="PTHR42691:SF1">
    <property type="entry name" value="ASPARTATE AMINOTRANSFERASE YHDR-RELATED"/>
    <property type="match status" value="1"/>
</dbReference>
<dbReference type="Pfam" id="PF00155">
    <property type="entry name" value="Aminotran_1_2"/>
    <property type="match status" value="1"/>
</dbReference>
<dbReference type="GO" id="GO:0030170">
    <property type="term" value="F:pyridoxal phosphate binding"/>
    <property type="evidence" value="ECO:0007669"/>
    <property type="project" value="InterPro"/>
</dbReference>
<dbReference type="NCBIfam" id="NF005305">
    <property type="entry name" value="PRK06836.1"/>
    <property type="match status" value="1"/>
</dbReference>
<reference evidence="3 5" key="1">
    <citation type="submission" date="2017-03" db="EMBL/GenBank/DDBJ databases">
        <title>Genome sequence of Clostridium chromiireducens DSM 23318.</title>
        <authorList>
            <person name="Poehlein A."/>
            <person name="Daniel R."/>
        </authorList>
    </citation>
    <scope>NUCLEOTIDE SEQUENCE [LARGE SCALE GENOMIC DNA]</scope>
    <source>
        <strain evidence="3 5">DSM 23318</strain>
    </source>
</reference>
<dbReference type="PANTHER" id="PTHR42691">
    <property type="entry name" value="ASPARTATE AMINOTRANSFERASE YHDR-RELATED"/>
    <property type="match status" value="1"/>
</dbReference>
<dbReference type="CDD" id="cd00609">
    <property type="entry name" value="AAT_like"/>
    <property type="match status" value="1"/>
</dbReference>
<evidence type="ECO:0000256" key="1">
    <source>
        <dbReference type="RuleBase" id="RU000481"/>
    </source>
</evidence>
<proteinExistence type="inferred from homology"/>
<dbReference type="InterPro" id="IPR004839">
    <property type="entry name" value="Aminotransferase_I/II_large"/>
</dbReference>
<name>A0A1V4J1G0_9CLOT</name>
<dbReference type="InterPro" id="IPR015421">
    <property type="entry name" value="PyrdxlP-dep_Trfase_major"/>
</dbReference>
<dbReference type="Gene3D" id="3.40.640.10">
    <property type="entry name" value="Type I PLP-dependent aspartate aminotransferase-like (Major domain)"/>
    <property type="match status" value="1"/>
</dbReference>
<evidence type="ECO:0000313" key="3">
    <source>
        <dbReference type="EMBL" id="OPJ65854.1"/>
    </source>
</evidence>
<dbReference type="Gene3D" id="3.90.1150.10">
    <property type="entry name" value="Aspartate Aminotransferase, domain 1"/>
    <property type="match status" value="2"/>
</dbReference>
<evidence type="ECO:0000313" key="6">
    <source>
        <dbReference type="Proteomes" id="UP000265930"/>
    </source>
</evidence>
<evidence type="ECO:0000313" key="4">
    <source>
        <dbReference type="EMBL" id="RII36695.1"/>
    </source>
</evidence>
<dbReference type="PROSITE" id="PS00105">
    <property type="entry name" value="AA_TRANSFER_CLASS_1"/>
    <property type="match status" value="1"/>
</dbReference>
<sequence length="396" mass="44555">MISNRLKSLISNSTTIRAMFEEGKRLSKIHGEENVFDFSIGNPNVEPPENIKEVIIDILNEESPNFVHGYMHNSGYEDVRDTISTFLNKKYDLSLTGKNLVMTCGAAGGLNIIFESILNPGDEIITFSPYFGEYKNYVETFHGILTTVPTNTENFEPDLEALANAITSKTKAILINTPNNPTGAIYSKEVLRGLTHVLNVKEKELNTSIYLISDEPYREIVYDDVEVPCILKYYNNSFIAYSYSKSLSLPGERIGYVVTNSLMNDFDEMMAALNISNRVLGFVNAPSLFQRVIAKTIGSEVDVNIYKKNRDLLYNHLVSLGFTCFKPQGAFYLFPKSPIEDDKKFCEDAKQFNLLLVPGSTFGCPGHVRLAYCTSYEKIEKSLQAFDKLAALYNLK</sequence>
<dbReference type="Proteomes" id="UP000191056">
    <property type="component" value="Unassembled WGS sequence"/>
</dbReference>
<dbReference type="EC" id="2.6.1.-" evidence="1"/>
<comment type="similarity">
    <text evidence="1">Belongs to the class-I pyridoxal-phosphate-dependent aminotransferase family.</text>
</comment>
<keyword evidence="1 3" id="KW-0032">Aminotransferase</keyword>
<evidence type="ECO:0000313" key="5">
    <source>
        <dbReference type="Proteomes" id="UP000191056"/>
    </source>
</evidence>
<accession>A0A1V4J1G0</accession>
<dbReference type="SUPFAM" id="SSF53383">
    <property type="entry name" value="PLP-dependent transferases"/>
    <property type="match status" value="1"/>
</dbReference>
<feature type="domain" description="Aminotransferase class I/classII large" evidence="2">
    <location>
        <begin position="34"/>
        <end position="385"/>
    </location>
</feature>
<dbReference type="InterPro" id="IPR004838">
    <property type="entry name" value="NHTrfase_class1_PyrdxlP-BS"/>
</dbReference>
<dbReference type="Proteomes" id="UP000265930">
    <property type="component" value="Unassembled WGS sequence"/>
</dbReference>
<keyword evidence="5" id="KW-1185">Reference proteome</keyword>
<dbReference type="EMBL" id="QXDJ01000001">
    <property type="protein sequence ID" value="RII36695.1"/>
    <property type="molecule type" value="Genomic_DNA"/>
</dbReference>
<dbReference type="GO" id="GO:0008483">
    <property type="term" value="F:transaminase activity"/>
    <property type="evidence" value="ECO:0007669"/>
    <property type="project" value="UniProtKB-KW"/>
</dbReference>
<comment type="caution">
    <text evidence="3">The sequence shown here is derived from an EMBL/GenBank/DDBJ whole genome shotgun (WGS) entry which is preliminary data.</text>
</comment>